<organism evidence="1 2">
    <name type="scientific">Pilimelia anulata</name>
    <dbReference type="NCBI Taxonomy" id="53371"/>
    <lineage>
        <taxon>Bacteria</taxon>
        <taxon>Bacillati</taxon>
        <taxon>Actinomycetota</taxon>
        <taxon>Actinomycetes</taxon>
        <taxon>Micromonosporales</taxon>
        <taxon>Micromonosporaceae</taxon>
        <taxon>Pilimelia</taxon>
    </lineage>
</organism>
<reference evidence="1" key="1">
    <citation type="journal article" date="2014" name="Int. J. Syst. Evol. Microbiol.">
        <title>Complete genome sequence of Corynebacterium casei LMG S-19264T (=DSM 44701T), isolated from a smear-ripened cheese.</title>
        <authorList>
            <consortium name="US DOE Joint Genome Institute (JGI-PGF)"/>
            <person name="Walter F."/>
            <person name="Albersmeier A."/>
            <person name="Kalinowski J."/>
            <person name="Ruckert C."/>
        </authorList>
    </citation>
    <scope>NUCLEOTIDE SEQUENCE</scope>
    <source>
        <strain evidence="1">JCM 3090</strain>
    </source>
</reference>
<name>A0A8J3FF31_9ACTN</name>
<dbReference type="EMBL" id="BMQB01000008">
    <property type="protein sequence ID" value="GGK03036.1"/>
    <property type="molecule type" value="Genomic_DNA"/>
</dbReference>
<dbReference type="Proteomes" id="UP000649739">
    <property type="component" value="Unassembled WGS sequence"/>
</dbReference>
<dbReference type="AlphaFoldDB" id="A0A8J3FF31"/>
<accession>A0A8J3FF31</accession>
<dbReference type="InterPro" id="IPR036265">
    <property type="entry name" value="HIT-like_sf"/>
</dbReference>
<proteinExistence type="predicted"/>
<keyword evidence="2" id="KW-1185">Reference proteome</keyword>
<evidence type="ECO:0000313" key="2">
    <source>
        <dbReference type="Proteomes" id="UP000649739"/>
    </source>
</evidence>
<gene>
    <name evidence="1" type="ORF">GCM10010123_36230</name>
</gene>
<protein>
    <submittedName>
        <fullName evidence="1">Uncharacterized protein</fullName>
    </submittedName>
</protein>
<sequence length="232" mass="26064">MRYHDIDRGTVLPPAPPGYRYLDFLGGSRDLRCYLVPADTPRCVFLRRHRDVLDEALQPVYDHRGVCVRQDASHALPGFYIVGLDRQYPALDLMDEDTHLRVALVLRAVRAGMRAALGIDYVHVYQEEKPDPSCNVHYWLMPIVEPCGDATTVARLDVGRYLAAFRFPDHRATIRQYNRRLRRHLAAADLAGRDDALAARLAAPAGPGPAAARAPARWTCTWTPTRDLRAAG</sequence>
<reference evidence="1" key="2">
    <citation type="submission" date="2020-09" db="EMBL/GenBank/DDBJ databases">
        <authorList>
            <person name="Sun Q."/>
            <person name="Ohkuma M."/>
        </authorList>
    </citation>
    <scope>NUCLEOTIDE SEQUENCE</scope>
    <source>
        <strain evidence="1">JCM 3090</strain>
    </source>
</reference>
<evidence type="ECO:0000313" key="1">
    <source>
        <dbReference type="EMBL" id="GGK03036.1"/>
    </source>
</evidence>
<dbReference type="SUPFAM" id="SSF54197">
    <property type="entry name" value="HIT-like"/>
    <property type="match status" value="1"/>
</dbReference>
<dbReference type="RefSeq" id="WP_189171358.1">
    <property type="nucleotide sequence ID" value="NZ_BMQB01000008.1"/>
</dbReference>
<comment type="caution">
    <text evidence="1">The sequence shown here is derived from an EMBL/GenBank/DDBJ whole genome shotgun (WGS) entry which is preliminary data.</text>
</comment>